<evidence type="ECO:0000313" key="2">
    <source>
        <dbReference type="Proteomes" id="UP001163603"/>
    </source>
</evidence>
<protein>
    <submittedName>
        <fullName evidence="1">Uncharacterized protein</fullName>
    </submittedName>
</protein>
<organism evidence="1 2">
    <name type="scientific">Pistacia integerrima</name>
    <dbReference type="NCBI Taxonomy" id="434235"/>
    <lineage>
        <taxon>Eukaryota</taxon>
        <taxon>Viridiplantae</taxon>
        <taxon>Streptophyta</taxon>
        <taxon>Embryophyta</taxon>
        <taxon>Tracheophyta</taxon>
        <taxon>Spermatophyta</taxon>
        <taxon>Magnoliopsida</taxon>
        <taxon>eudicotyledons</taxon>
        <taxon>Gunneridae</taxon>
        <taxon>Pentapetalae</taxon>
        <taxon>rosids</taxon>
        <taxon>malvids</taxon>
        <taxon>Sapindales</taxon>
        <taxon>Anacardiaceae</taxon>
        <taxon>Pistacia</taxon>
    </lineage>
</organism>
<proteinExistence type="predicted"/>
<evidence type="ECO:0000313" key="1">
    <source>
        <dbReference type="EMBL" id="KAJ0049146.1"/>
    </source>
</evidence>
<dbReference type="Proteomes" id="UP001163603">
    <property type="component" value="Chromosome 2"/>
</dbReference>
<keyword evidence="2" id="KW-1185">Reference proteome</keyword>
<sequence length="485" mass="55840">MALRQNRNFDNSNGNHGVNDEQSSKSMAEGNELSIVVEWLNDMIPHLSLPLEASEEELRACLTDGTVLCLVLNKLCPSLVDMGASCEPGPAKVYQFLAAMDELGLPRFEPSELEQGYMRPVLHCLRTLRASFNSYDEEDSIQNHSRKRWSVARLDRVEGTGRFSGSVRAYAKSSAIEEESPLNSLDGKFWNDISDMKISELINSRSLDNASTKSLFNVVNQILDECIERKNGDVPQRVACLLREVVQLIERRTATQAQNLKNQNNLYRACEEKYQTRIRVLETLAMGSAEENQVVVNQFERLKTEKTKMEEKEKLEEQNVLRLKKEKDHSSIEISALKQELEMAKRTHMMHCLKLEAQVEETKVESEKKLKEFECLLIESKKKVKELESFSESKYQRWRKKESTYQNFIDYQLAAIQDVRVAFESIKHEVLKTKRSYTEEFKYLGLNLKGLVDAAENYNSVLSENRKLYNEVQDLKGRVPYNNPA</sequence>
<name>A0ACC0ZDC1_9ROSI</name>
<comment type="caution">
    <text evidence="1">The sequence shown here is derived from an EMBL/GenBank/DDBJ whole genome shotgun (WGS) entry which is preliminary data.</text>
</comment>
<gene>
    <name evidence="1" type="ORF">Pint_15159</name>
</gene>
<dbReference type="EMBL" id="CM047737">
    <property type="protein sequence ID" value="KAJ0049146.1"/>
    <property type="molecule type" value="Genomic_DNA"/>
</dbReference>
<reference evidence="2" key="1">
    <citation type="journal article" date="2023" name="G3 (Bethesda)">
        <title>Genome assembly and association tests identify interacting loci associated with vigor, precocity, and sex in interspecific pistachio rootstocks.</title>
        <authorList>
            <person name="Palmer W."/>
            <person name="Jacygrad E."/>
            <person name="Sagayaradj S."/>
            <person name="Cavanaugh K."/>
            <person name="Han R."/>
            <person name="Bertier L."/>
            <person name="Beede B."/>
            <person name="Kafkas S."/>
            <person name="Golino D."/>
            <person name="Preece J."/>
            <person name="Michelmore R."/>
        </authorList>
    </citation>
    <scope>NUCLEOTIDE SEQUENCE [LARGE SCALE GENOMIC DNA]</scope>
</reference>
<accession>A0ACC0ZDC1</accession>